<keyword evidence="3" id="KW-1185">Reference proteome</keyword>
<feature type="compositionally biased region" description="Acidic residues" evidence="1">
    <location>
        <begin position="160"/>
        <end position="176"/>
    </location>
</feature>
<accession>A0A8K0NE79</accession>
<gene>
    <name evidence="2" type="ORF">E4U42_000542</name>
</gene>
<evidence type="ECO:0000313" key="3">
    <source>
        <dbReference type="Proteomes" id="UP000811619"/>
    </source>
</evidence>
<proteinExistence type="predicted"/>
<sequence>MPCCIAILKYRQCRHASLLKLGCTDNECGDGSICPPTSQRTLLLAYYTWSCDDCLTLRFTAEDDVDYDVLNRSGPLSKFRQQVQHIQENKDLDDGAQKSMITALWMRDEHRNMMVLKRRMAQLEEAQRAEEWLSGYGSAVFGLAYACRGQQDLAGRTAVEDGENDHERDQDGEEDETRTPWAKEDQTREQLALWLNFLWATKPVDIELHRDASAFYRRIRGTTAIVTRREAGEGCSKGVVGRNQGRALNHS</sequence>
<evidence type="ECO:0000313" key="2">
    <source>
        <dbReference type="EMBL" id="KAG5914327.1"/>
    </source>
</evidence>
<protein>
    <submittedName>
        <fullName evidence="2">Uncharacterized protein</fullName>
    </submittedName>
</protein>
<dbReference type="OrthoDB" id="4939157at2759"/>
<comment type="caution">
    <text evidence="2">The sequence shown here is derived from an EMBL/GenBank/DDBJ whole genome shotgun (WGS) entry which is preliminary data.</text>
</comment>
<evidence type="ECO:0000256" key="1">
    <source>
        <dbReference type="SAM" id="MobiDB-lite"/>
    </source>
</evidence>
<dbReference type="AlphaFoldDB" id="A0A8K0NE79"/>
<dbReference type="Proteomes" id="UP000811619">
    <property type="component" value="Unassembled WGS sequence"/>
</dbReference>
<name>A0A8K0NE79_9HYPO</name>
<reference evidence="2" key="1">
    <citation type="journal article" date="2020" name="bioRxiv">
        <title>Whole genome comparisons of ergot fungi reveals the divergence and evolution of species within the genus Claviceps are the result of varying mechanisms driving genome evolution and host range expansion.</title>
        <authorList>
            <person name="Wyka S.A."/>
            <person name="Mondo S.J."/>
            <person name="Liu M."/>
            <person name="Dettman J."/>
            <person name="Nalam V."/>
            <person name="Broders K.D."/>
        </authorList>
    </citation>
    <scope>NUCLEOTIDE SEQUENCE</scope>
    <source>
        <strain evidence="2">CCC 489</strain>
    </source>
</reference>
<dbReference type="EMBL" id="SRPY01001133">
    <property type="protein sequence ID" value="KAG5914327.1"/>
    <property type="molecule type" value="Genomic_DNA"/>
</dbReference>
<feature type="region of interest" description="Disordered" evidence="1">
    <location>
        <begin position="158"/>
        <end position="184"/>
    </location>
</feature>
<organism evidence="2 3">
    <name type="scientific">Claviceps africana</name>
    <dbReference type="NCBI Taxonomy" id="83212"/>
    <lineage>
        <taxon>Eukaryota</taxon>
        <taxon>Fungi</taxon>
        <taxon>Dikarya</taxon>
        <taxon>Ascomycota</taxon>
        <taxon>Pezizomycotina</taxon>
        <taxon>Sordariomycetes</taxon>
        <taxon>Hypocreomycetidae</taxon>
        <taxon>Hypocreales</taxon>
        <taxon>Clavicipitaceae</taxon>
        <taxon>Claviceps</taxon>
    </lineage>
</organism>